<feature type="repeat" description="PPR" evidence="3">
    <location>
        <begin position="428"/>
        <end position="462"/>
    </location>
</feature>
<feature type="repeat" description="PPR" evidence="3">
    <location>
        <begin position="463"/>
        <end position="493"/>
    </location>
</feature>
<dbReference type="InterPro" id="IPR033443">
    <property type="entry name" value="PROP1-like_PPR_dom"/>
</dbReference>
<sequence>VFRRGYATKYTGSVVTTTKKGNFSAIEVSVSAPDIVADVRGYPLPRRELICRATKLLSSDSSPDPFLDLSEYIQTLNLTPTPSEISEILKSLKSPTLALEFFRYCSSEIPKFRHDAFTYNRILAILSRSNLPEKIDGIAEILTSMEKSGARGNISTVNILIGALNGLDGLNRSLNLAKRWGLTFTSYTYKCLMQAHLRIRDSAGAWEVYSEMRRKGHKLDAVGCNMLLHALATEEKVDQVYSIFQDMKRKHCEPDEYTYTILIRMAGRLGKPLDALALFREMLSKGCSKPNSMSYNTVIEALVRSRMADEAVAVFSQMVGNNCRPNEFTYSLILRVLAAEGKLGRLDEVIELSSRYMNKSIYAYLVRTLSKLGHADESHRLFCNMWRFHDNGDRDAYVSVLDSLCNGGKVAEAIDLLDKIHEKGVITDTLMYNTVFSALGRLKQIPHLHDLYQKMKREGPPPDVFTYNILIASFGRAGMVKEAVGIFEELESSSAWKPDVVSYNSLINCLGKNGDLDEAHMRFREMKERELNPDVVTYSTLIECFGKTDRVEMACDMFRRMIGDGCCPNIVTYNILLDCLERSGRTSEAAEMYSKLREQGLSPDTITYSILERLQSGSSRRTRRIRRQNPITGWVVSPLR</sequence>
<dbReference type="Pfam" id="PF17177">
    <property type="entry name" value="PPR_long"/>
    <property type="match status" value="1"/>
</dbReference>
<protein>
    <recommendedName>
        <fullName evidence="4">PROP1-like PPR domain-containing protein</fullName>
    </recommendedName>
</protein>
<reference evidence="5 6" key="1">
    <citation type="journal article" date="2013" name="BMC Genomics">
        <title>The miniature genome of a carnivorous plant Genlisea aurea contains a low number of genes and short non-coding sequences.</title>
        <authorList>
            <person name="Leushkin E.V."/>
            <person name="Sutormin R.A."/>
            <person name="Nabieva E.R."/>
            <person name="Penin A.A."/>
            <person name="Kondrashov A.S."/>
            <person name="Logacheva M.D."/>
        </authorList>
    </citation>
    <scope>NUCLEOTIDE SEQUENCE [LARGE SCALE GENOMIC DNA]</scope>
</reference>
<evidence type="ECO:0000256" key="2">
    <source>
        <dbReference type="ARBA" id="ARBA00022737"/>
    </source>
</evidence>
<dbReference type="SUPFAM" id="SSF81901">
    <property type="entry name" value="HCP-like"/>
    <property type="match status" value="1"/>
</dbReference>
<keyword evidence="6" id="KW-1185">Reference proteome</keyword>
<feature type="domain" description="PROP1-like PPR" evidence="4">
    <location>
        <begin position="194"/>
        <end position="352"/>
    </location>
</feature>
<dbReference type="NCBIfam" id="TIGR00756">
    <property type="entry name" value="PPR"/>
    <property type="match status" value="10"/>
</dbReference>
<dbReference type="GO" id="GO:0003729">
    <property type="term" value="F:mRNA binding"/>
    <property type="evidence" value="ECO:0007669"/>
    <property type="project" value="TreeGrafter"/>
</dbReference>
<feature type="repeat" description="PPR" evidence="3">
    <location>
        <begin position="499"/>
        <end position="533"/>
    </location>
</feature>
<feature type="repeat" description="PPR" evidence="3">
    <location>
        <begin position="220"/>
        <end position="254"/>
    </location>
</feature>
<feature type="repeat" description="PPR" evidence="3">
    <location>
        <begin position="569"/>
        <end position="603"/>
    </location>
</feature>
<accession>S8CJ29</accession>
<dbReference type="PANTHER" id="PTHR47938">
    <property type="entry name" value="RESPIRATORY COMPLEX I CHAPERONE (CIA84), PUTATIVE (AFU_ORTHOLOGUE AFUA_2G06020)-RELATED"/>
    <property type="match status" value="1"/>
</dbReference>
<comment type="caution">
    <text evidence="5">The sequence shown here is derived from an EMBL/GenBank/DDBJ whole genome shotgun (WGS) entry which is preliminary data.</text>
</comment>
<dbReference type="InterPro" id="IPR002885">
    <property type="entry name" value="PPR_rpt"/>
</dbReference>
<comment type="similarity">
    <text evidence="1">Belongs to the PPR family. P subfamily.</text>
</comment>
<dbReference type="InterPro" id="IPR011990">
    <property type="entry name" value="TPR-like_helical_dom_sf"/>
</dbReference>
<dbReference type="AlphaFoldDB" id="S8CJ29"/>
<evidence type="ECO:0000256" key="1">
    <source>
        <dbReference type="ARBA" id="ARBA00007626"/>
    </source>
</evidence>
<dbReference type="Pfam" id="PF01535">
    <property type="entry name" value="PPR"/>
    <property type="match status" value="1"/>
</dbReference>
<dbReference type="OrthoDB" id="5588846at2759"/>
<feature type="repeat" description="PPR" evidence="3">
    <location>
        <begin position="534"/>
        <end position="568"/>
    </location>
</feature>
<feature type="repeat" description="PPR" evidence="3">
    <location>
        <begin position="291"/>
        <end position="325"/>
    </location>
</feature>
<feature type="repeat" description="PPR" evidence="3">
    <location>
        <begin position="393"/>
        <end position="427"/>
    </location>
</feature>
<name>S8CJ29_9LAMI</name>
<evidence type="ECO:0000313" key="5">
    <source>
        <dbReference type="EMBL" id="EPS67014.1"/>
    </source>
</evidence>
<evidence type="ECO:0000313" key="6">
    <source>
        <dbReference type="Proteomes" id="UP000015453"/>
    </source>
</evidence>
<dbReference type="Gene3D" id="1.25.40.10">
    <property type="entry name" value="Tetratricopeptide repeat domain"/>
    <property type="match status" value="5"/>
</dbReference>
<dbReference type="Pfam" id="PF13041">
    <property type="entry name" value="PPR_2"/>
    <property type="match status" value="3"/>
</dbReference>
<feature type="repeat" description="PPR" evidence="3">
    <location>
        <begin position="185"/>
        <end position="219"/>
    </location>
</feature>
<dbReference type="EMBL" id="AUSU01003349">
    <property type="protein sequence ID" value="EPS67014.1"/>
    <property type="molecule type" value="Genomic_DNA"/>
</dbReference>
<keyword evidence="2" id="KW-0677">Repeat</keyword>
<proteinExistence type="inferred from homology"/>
<dbReference type="PANTHER" id="PTHR47938:SF35">
    <property type="entry name" value="PENTATRICOPEPTIDE REPEAT-CONTAINING PROTEIN 4, MITOCHONDRIAL-RELATED"/>
    <property type="match status" value="1"/>
</dbReference>
<dbReference type="PROSITE" id="PS51375">
    <property type="entry name" value="PPR"/>
    <property type="match status" value="10"/>
</dbReference>
<gene>
    <name evidence="5" type="ORF">M569_07760</name>
</gene>
<evidence type="ECO:0000256" key="3">
    <source>
        <dbReference type="PROSITE-ProRule" id="PRU00708"/>
    </source>
</evidence>
<feature type="repeat" description="PPR" evidence="3">
    <location>
        <begin position="255"/>
        <end position="289"/>
    </location>
</feature>
<dbReference type="Proteomes" id="UP000015453">
    <property type="component" value="Unassembled WGS sequence"/>
</dbReference>
<evidence type="ECO:0000259" key="4">
    <source>
        <dbReference type="Pfam" id="PF17177"/>
    </source>
</evidence>
<organism evidence="5 6">
    <name type="scientific">Genlisea aurea</name>
    <dbReference type="NCBI Taxonomy" id="192259"/>
    <lineage>
        <taxon>Eukaryota</taxon>
        <taxon>Viridiplantae</taxon>
        <taxon>Streptophyta</taxon>
        <taxon>Embryophyta</taxon>
        <taxon>Tracheophyta</taxon>
        <taxon>Spermatophyta</taxon>
        <taxon>Magnoliopsida</taxon>
        <taxon>eudicotyledons</taxon>
        <taxon>Gunneridae</taxon>
        <taxon>Pentapetalae</taxon>
        <taxon>asterids</taxon>
        <taxon>lamiids</taxon>
        <taxon>Lamiales</taxon>
        <taxon>Lentibulariaceae</taxon>
        <taxon>Genlisea</taxon>
    </lineage>
</organism>
<feature type="non-terminal residue" evidence="5">
    <location>
        <position position="1"/>
    </location>
</feature>